<dbReference type="NCBIfam" id="TIGR00639">
    <property type="entry name" value="PurN"/>
    <property type="match status" value="1"/>
</dbReference>
<dbReference type="InterPro" id="IPR002376">
    <property type="entry name" value="Formyl_transf_N"/>
</dbReference>
<dbReference type="GO" id="GO:0005737">
    <property type="term" value="C:cytoplasm"/>
    <property type="evidence" value="ECO:0007669"/>
    <property type="project" value="TreeGrafter"/>
</dbReference>
<dbReference type="GO" id="GO:0006189">
    <property type="term" value="P:'de novo' IMP biosynthetic process"/>
    <property type="evidence" value="ECO:0007669"/>
    <property type="project" value="UniProtKB-UniRule"/>
</dbReference>
<dbReference type="InterPro" id="IPR004607">
    <property type="entry name" value="GART"/>
</dbReference>
<dbReference type="InterPro" id="IPR036477">
    <property type="entry name" value="Formyl_transf_N_sf"/>
</dbReference>
<dbReference type="Gene3D" id="3.40.50.170">
    <property type="entry name" value="Formyl transferase, N-terminal domain"/>
    <property type="match status" value="1"/>
</dbReference>
<feature type="binding site" evidence="4">
    <location>
        <begin position="14"/>
        <end position="16"/>
    </location>
    <ligand>
        <name>N(1)-(5-phospho-beta-D-ribosyl)glycinamide</name>
        <dbReference type="ChEBI" id="CHEBI:143788"/>
    </ligand>
</feature>
<proteinExistence type="inferred from homology"/>
<reference evidence="6" key="2">
    <citation type="submission" date="2021-04" db="EMBL/GenBank/DDBJ databases">
        <authorList>
            <person name="Gilroy R."/>
        </authorList>
    </citation>
    <scope>NUCLEOTIDE SEQUENCE</scope>
    <source>
        <strain evidence="6">CHK186-1790</strain>
    </source>
</reference>
<dbReference type="GO" id="GO:0004644">
    <property type="term" value="F:phosphoribosylglycinamide formyltransferase activity"/>
    <property type="evidence" value="ECO:0007669"/>
    <property type="project" value="UniProtKB-UniRule"/>
</dbReference>
<dbReference type="EMBL" id="DWWJ01000093">
    <property type="protein sequence ID" value="HJC40921.1"/>
    <property type="molecule type" value="Genomic_DNA"/>
</dbReference>
<keyword evidence="2 4" id="KW-0808">Transferase</keyword>
<reference evidence="6" key="1">
    <citation type="journal article" date="2021" name="PeerJ">
        <title>Extensive microbial diversity within the chicken gut microbiome revealed by metagenomics and culture.</title>
        <authorList>
            <person name="Gilroy R."/>
            <person name="Ravi A."/>
            <person name="Getino M."/>
            <person name="Pursley I."/>
            <person name="Horton D.L."/>
            <person name="Alikhan N.F."/>
            <person name="Baker D."/>
            <person name="Gharbi K."/>
            <person name="Hall N."/>
            <person name="Watson M."/>
            <person name="Adriaenssens E.M."/>
            <person name="Foster-Nyarko E."/>
            <person name="Jarju S."/>
            <person name="Secka A."/>
            <person name="Antonio M."/>
            <person name="Oren A."/>
            <person name="Chaudhuri R.R."/>
            <person name="La Ragione R."/>
            <person name="Hildebrand F."/>
            <person name="Pallen M.J."/>
        </authorList>
    </citation>
    <scope>NUCLEOTIDE SEQUENCE</scope>
    <source>
        <strain evidence="6">CHK186-1790</strain>
    </source>
</reference>
<dbReference type="Proteomes" id="UP000823882">
    <property type="component" value="Unassembled WGS sequence"/>
</dbReference>
<dbReference type="Pfam" id="PF00551">
    <property type="entry name" value="Formyl_trans_N"/>
    <property type="match status" value="1"/>
</dbReference>
<protein>
    <recommendedName>
        <fullName evidence="4">Phosphoribosylglycinamide formyltransferase</fullName>
        <ecNumber evidence="4">2.1.2.2</ecNumber>
    </recommendedName>
    <alternativeName>
        <fullName evidence="4">5'-phosphoribosylglycinamide transformylase</fullName>
    </alternativeName>
    <alternativeName>
        <fullName evidence="4">GAR transformylase</fullName>
        <shortName evidence="4">GART</shortName>
    </alternativeName>
</protein>
<comment type="caution">
    <text evidence="4">Lacks conserved residue(s) required for the propagation of feature annotation.</text>
</comment>
<feature type="binding site" evidence="4">
    <location>
        <position position="112"/>
    </location>
    <ligand>
        <name>(6R)-10-formyltetrahydrofolate</name>
        <dbReference type="ChEBI" id="CHEBI:195366"/>
    </ligand>
</feature>
<feature type="active site" description="Proton donor" evidence="4">
    <location>
        <position position="114"/>
    </location>
</feature>
<dbReference type="HAMAP" id="MF_01930">
    <property type="entry name" value="PurN"/>
    <property type="match status" value="1"/>
</dbReference>
<evidence type="ECO:0000256" key="4">
    <source>
        <dbReference type="HAMAP-Rule" id="MF_01930"/>
    </source>
</evidence>
<dbReference type="EC" id="2.1.2.2" evidence="4"/>
<comment type="caution">
    <text evidence="6">The sequence shown here is derived from an EMBL/GenBank/DDBJ whole genome shotgun (WGS) entry which is preliminary data.</text>
</comment>
<comment type="function">
    <text evidence="4">Catalyzes the transfer of a formyl group from 10-formyltetrahydrofolate to 5-phospho-ribosyl-glycinamide (GAR), producing 5-phospho-ribosyl-N-formylglycinamide (FGAR) and tetrahydrofolate.</text>
</comment>
<feature type="domain" description="Formyl transferase N-terminal" evidence="5">
    <location>
        <begin position="4"/>
        <end position="193"/>
    </location>
</feature>
<evidence type="ECO:0000256" key="3">
    <source>
        <dbReference type="ARBA" id="ARBA00022755"/>
    </source>
</evidence>
<dbReference type="PANTHER" id="PTHR43369:SF2">
    <property type="entry name" value="PHOSPHORIBOSYLGLYCINAMIDE FORMYLTRANSFERASE"/>
    <property type="match status" value="1"/>
</dbReference>
<evidence type="ECO:0000313" key="7">
    <source>
        <dbReference type="Proteomes" id="UP000823882"/>
    </source>
</evidence>
<organism evidence="6 7">
    <name type="scientific">Candidatus Intestinimonas pullistercoris</name>
    <dbReference type="NCBI Taxonomy" id="2838623"/>
    <lineage>
        <taxon>Bacteria</taxon>
        <taxon>Bacillati</taxon>
        <taxon>Bacillota</taxon>
        <taxon>Clostridia</taxon>
        <taxon>Eubacteriales</taxon>
        <taxon>Intestinimonas</taxon>
    </lineage>
</organism>
<evidence type="ECO:0000256" key="2">
    <source>
        <dbReference type="ARBA" id="ARBA00022679"/>
    </source>
</evidence>
<sequence length="215" mass="23033">MSAKRIAVLVSGGGTNLQALLDAQARGELGGGEITAVVSSTPGAYALERARAAGVPGLYTLPRKDFASSQHYTQAMVELLKERVAPDLVVMAGFLVILTREMVEAFPNAILNVHPALIPSFCGKGAYGLHVHEQALAYGVKVTGATVHFVTEEPDGGPIILQKAVEVREGDTPEVLQRRVMEEAEWQLLPRAVALFCQDRLQVEGRTVHIKGGNL</sequence>
<accession>A0A9D2T0J3</accession>
<dbReference type="AlphaFoldDB" id="A0A9D2T0J3"/>
<evidence type="ECO:0000256" key="1">
    <source>
        <dbReference type="ARBA" id="ARBA00005054"/>
    </source>
</evidence>
<gene>
    <name evidence="4" type="primary">purN</name>
    <name evidence="6" type="ORF">H9701_05140</name>
</gene>
<name>A0A9D2T0J3_9FIRM</name>
<evidence type="ECO:0000259" key="5">
    <source>
        <dbReference type="Pfam" id="PF00551"/>
    </source>
</evidence>
<comment type="pathway">
    <text evidence="1 4">Purine metabolism; IMP biosynthesis via de novo pathway; N(2)-formyl-N(1)-(5-phospho-D-ribosyl)glycinamide from N(1)-(5-phospho-D-ribosyl)glycinamide (10-formyl THF route): step 1/1.</text>
</comment>
<dbReference type="SUPFAM" id="SSF53328">
    <property type="entry name" value="Formyltransferase"/>
    <property type="match status" value="1"/>
</dbReference>
<comment type="similarity">
    <text evidence="4">Belongs to the GART family.</text>
</comment>
<evidence type="ECO:0000313" key="6">
    <source>
        <dbReference type="EMBL" id="HJC40921.1"/>
    </source>
</evidence>
<dbReference type="CDD" id="cd08645">
    <property type="entry name" value="FMT_core_GART"/>
    <property type="match status" value="1"/>
</dbReference>
<comment type="catalytic activity">
    <reaction evidence="4">
        <text>N(1)-(5-phospho-beta-D-ribosyl)glycinamide + (6R)-10-formyltetrahydrofolate = N(2)-formyl-N(1)-(5-phospho-beta-D-ribosyl)glycinamide + (6S)-5,6,7,8-tetrahydrofolate + H(+)</text>
        <dbReference type="Rhea" id="RHEA:15053"/>
        <dbReference type="ChEBI" id="CHEBI:15378"/>
        <dbReference type="ChEBI" id="CHEBI:57453"/>
        <dbReference type="ChEBI" id="CHEBI:143788"/>
        <dbReference type="ChEBI" id="CHEBI:147286"/>
        <dbReference type="ChEBI" id="CHEBI:195366"/>
        <dbReference type="EC" id="2.1.2.2"/>
    </reaction>
</comment>
<feature type="site" description="Raises pKa of active site His" evidence="4">
    <location>
        <position position="155"/>
    </location>
</feature>
<keyword evidence="3 4" id="KW-0658">Purine biosynthesis</keyword>
<dbReference type="PANTHER" id="PTHR43369">
    <property type="entry name" value="PHOSPHORIBOSYLGLYCINAMIDE FORMYLTRANSFERASE"/>
    <property type="match status" value="1"/>
</dbReference>